<keyword evidence="1" id="KW-0863">Zinc-finger</keyword>
<protein>
    <submittedName>
        <fullName evidence="4">C2H2-type domain-containing protein</fullName>
    </submittedName>
</protein>
<proteinExistence type="predicted"/>
<evidence type="ECO:0000313" key="3">
    <source>
        <dbReference type="Proteomes" id="UP000035680"/>
    </source>
</evidence>
<dbReference type="STRING" id="75913.A0A0K0G0D0"/>
<keyword evidence="1" id="KW-0862">Zinc</keyword>
<accession>A0A0K0G0D0</accession>
<dbReference type="SMART" id="SM00355">
    <property type="entry name" value="ZnF_C2H2"/>
    <property type="match status" value="5"/>
</dbReference>
<sequence>MDHTVKMASYVGKGKYFRAYDHIIEVVYFKDNRFHCSRNKNSHYCNILSTKDRNCPRKQVIMYHAKYNNDECKCGHRCEICPIMYLSERLLKDHYISNHKSEYFNKYKEDTEKFEEQHPEYYKKSVGTFKCHHCEENFTTLLNSNEHMKEVHSDKMKYKLIHIKREEITCEKCGFISISRKALKRHQECKNETSCKNPACGYIFKKGCKLNQHIQEVHKDFRCKELGCNNEYSDQSELNRH</sequence>
<evidence type="ECO:0000259" key="2">
    <source>
        <dbReference type="PROSITE" id="PS50157"/>
    </source>
</evidence>
<evidence type="ECO:0000256" key="1">
    <source>
        <dbReference type="PROSITE-ProRule" id="PRU00042"/>
    </source>
</evidence>
<evidence type="ECO:0000313" key="4">
    <source>
        <dbReference type="WBParaSite" id="SVE_1816500.1"/>
    </source>
</evidence>
<dbReference type="GO" id="GO:0008270">
    <property type="term" value="F:zinc ion binding"/>
    <property type="evidence" value="ECO:0007669"/>
    <property type="project" value="UniProtKB-KW"/>
</dbReference>
<dbReference type="PROSITE" id="PS50157">
    <property type="entry name" value="ZINC_FINGER_C2H2_2"/>
    <property type="match status" value="2"/>
</dbReference>
<feature type="domain" description="C2H2-type" evidence="2">
    <location>
        <begin position="129"/>
        <end position="157"/>
    </location>
</feature>
<reference evidence="3" key="1">
    <citation type="submission" date="2014-07" db="EMBL/GenBank/DDBJ databases">
        <authorList>
            <person name="Martin A.A"/>
            <person name="De Silva N."/>
        </authorList>
    </citation>
    <scope>NUCLEOTIDE SEQUENCE</scope>
</reference>
<dbReference type="WBParaSite" id="SVE_1816500.1">
    <property type="protein sequence ID" value="SVE_1816500.1"/>
    <property type="gene ID" value="SVE_1816500"/>
</dbReference>
<reference evidence="4" key="2">
    <citation type="submission" date="2015-08" db="UniProtKB">
        <authorList>
            <consortium name="WormBaseParasite"/>
        </authorList>
    </citation>
    <scope>IDENTIFICATION</scope>
</reference>
<feature type="domain" description="C2H2-type" evidence="2">
    <location>
        <begin position="193"/>
        <end position="223"/>
    </location>
</feature>
<keyword evidence="1" id="KW-0479">Metal-binding</keyword>
<dbReference type="Gene3D" id="3.30.160.60">
    <property type="entry name" value="Classic Zinc Finger"/>
    <property type="match status" value="1"/>
</dbReference>
<dbReference type="PROSITE" id="PS00028">
    <property type="entry name" value="ZINC_FINGER_C2H2_1"/>
    <property type="match status" value="3"/>
</dbReference>
<dbReference type="Proteomes" id="UP000035680">
    <property type="component" value="Unassembled WGS sequence"/>
</dbReference>
<dbReference type="InterPro" id="IPR013087">
    <property type="entry name" value="Znf_C2H2_type"/>
</dbReference>
<name>A0A0K0G0D0_STRVS</name>
<dbReference type="AlphaFoldDB" id="A0A0K0G0D0"/>
<organism evidence="3 4">
    <name type="scientific">Strongyloides venezuelensis</name>
    <name type="common">Threadworm</name>
    <dbReference type="NCBI Taxonomy" id="75913"/>
    <lineage>
        <taxon>Eukaryota</taxon>
        <taxon>Metazoa</taxon>
        <taxon>Ecdysozoa</taxon>
        <taxon>Nematoda</taxon>
        <taxon>Chromadorea</taxon>
        <taxon>Rhabditida</taxon>
        <taxon>Tylenchina</taxon>
        <taxon>Panagrolaimomorpha</taxon>
        <taxon>Strongyloidoidea</taxon>
        <taxon>Strongyloididae</taxon>
        <taxon>Strongyloides</taxon>
    </lineage>
</organism>
<keyword evidence="3" id="KW-1185">Reference proteome</keyword>